<evidence type="ECO:0000313" key="1">
    <source>
        <dbReference type="EMBL" id="SQI29502.1"/>
    </source>
</evidence>
<dbReference type="Proteomes" id="UP000249091">
    <property type="component" value="Chromosome 1"/>
</dbReference>
<dbReference type="KEGG" id="rcr:NCTC10994_01057"/>
<keyword evidence="2" id="KW-1185">Reference proteome</keyword>
<dbReference type="AlphaFoldDB" id="A0A2X4U573"/>
<proteinExistence type="predicted"/>
<evidence type="ECO:0000313" key="2">
    <source>
        <dbReference type="Proteomes" id="UP000249091"/>
    </source>
</evidence>
<accession>A0A2X4U573</accession>
<name>A0A2X4U573_9NOCA</name>
<organism evidence="1 2">
    <name type="scientific">Rhodococcus coprophilus</name>
    <dbReference type="NCBI Taxonomy" id="38310"/>
    <lineage>
        <taxon>Bacteria</taxon>
        <taxon>Bacillati</taxon>
        <taxon>Actinomycetota</taxon>
        <taxon>Actinomycetes</taxon>
        <taxon>Mycobacteriales</taxon>
        <taxon>Nocardiaceae</taxon>
        <taxon>Rhodococcus</taxon>
    </lineage>
</organism>
<protein>
    <submittedName>
        <fullName evidence="1">Ethanolamine utilization protein EutQ</fullName>
    </submittedName>
</protein>
<gene>
    <name evidence="1" type="ORF">NCTC10994_01057</name>
</gene>
<reference evidence="1 2" key="1">
    <citation type="submission" date="2018-06" db="EMBL/GenBank/DDBJ databases">
        <authorList>
            <consortium name="Pathogen Informatics"/>
            <person name="Doyle S."/>
        </authorList>
    </citation>
    <scope>NUCLEOTIDE SEQUENCE [LARGE SCALE GENOMIC DNA]</scope>
    <source>
        <strain evidence="1 2">NCTC10994</strain>
    </source>
</reference>
<dbReference type="EMBL" id="LS483468">
    <property type="protein sequence ID" value="SQI29502.1"/>
    <property type="molecule type" value="Genomic_DNA"/>
</dbReference>
<dbReference type="STRING" id="1219011.GCA_001895045_00775"/>
<sequence>MSDITTGKGSRIRFTTPEGALAYYVGLRSFAP</sequence>